<evidence type="ECO:0000256" key="2">
    <source>
        <dbReference type="SAM" id="Phobius"/>
    </source>
</evidence>
<protein>
    <recommendedName>
        <fullName evidence="3">LytR/CpsA/Psr regulator C-terminal domain-containing protein</fullName>
    </recommendedName>
</protein>
<dbReference type="Proteomes" id="UP000176723">
    <property type="component" value="Unassembled WGS sequence"/>
</dbReference>
<proteinExistence type="predicted"/>
<feature type="compositionally biased region" description="Low complexity" evidence="1">
    <location>
        <begin position="1"/>
        <end position="16"/>
    </location>
</feature>
<evidence type="ECO:0000313" key="5">
    <source>
        <dbReference type="Proteomes" id="UP000176723"/>
    </source>
</evidence>
<evidence type="ECO:0000313" key="4">
    <source>
        <dbReference type="EMBL" id="OGY19275.1"/>
    </source>
</evidence>
<reference evidence="4 5" key="1">
    <citation type="journal article" date="2016" name="Nat. Commun.">
        <title>Thousands of microbial genomes shed light on interconnected biogeochemical processes in an aquifer system.</title>
        <authorList>
            <person name="Anantharaman K."/>
            <person name="Brown C.T."/>
            <person name="Hug L.A."/>
            <person name="Sharon I."/>
            <person name="Castelle C.J."/>
            <person name="Probst A.J."/>
            <person name="Thomas B.C."/>
            <person name="Singh A."/>
            <person name="Wilkins M.J."/>
            <person name="Karaoz U."/>
            <person name="Brodie E.L."/>
            <person name="Williams K.H."/>
            <person name="Hubbard S.S."/>
            <person name="Banfield J.F."/>
        </authorList>
    </citation>
    <scope>NUCLEOTIDE SEQUENCE [LARGE SCALE GENOMIC DNA]</scope>
</reference>
<organism evidence="4 5">
    <name type="scientific">Candidatus Chisholmbacteria bacterium RIFCSPLOWO2_01_FULL_49_14</name>
    <dbReference type="NCBI Taxonomy" id="1797593"/>
    <lineage>
        <taxon>Bacteria</taxon>
        <taxon>Candidatus Chisholmiibacteriota</taxon>
    </lineage>
</organism>
<gene>
    <name evidence="4" type="ORF">A3A65_04085</name>
</gene>
<feature type="region of interest" description="Disordered" evidence="1">
    <location>
        <begin position="174"/>
        <end position="206"/>
    </location>
</feature>
<keyword evidence="2" id="KW-1133">Transmembrane helix</keyword>
<sequence length="206" mass="21781">MDQMQSIGQGSQTQGSPMPSARRQGSKKWLVPSLIILLVLLSIGGFLLFRSPQEKKSEDENFVEPTVIQEPTPTPTPTPTPEPVDRSQISVSILNGTGIAGEASLLKGKLEEAGYSQIEAGNAGDQTHTTTEVTISASVPDEVKNDLQNLLEEIYEDVEISRGTSGSADIVITTGLRPGQSLPTPTPTTQATPTPTPTATGSAEEE</sequence>
<feature type="compositionally biased region" description="Low complexity" evidence="1">
    <location>
        <begin position="187"/>
        <end position="200"/>
    </location>
</feature>
<evidence type="ECO:0000256" key="1">
    <source>
        <dbReference type="SAM" id="MobiDB-lite"/>
    </source>
</evidence>
<dbReference type="AlphaFoldDB" id="A0A1G1VV31"/>
<keyword evidence="2" id="KW-0472">Membrane</keyword>
<feature type="compositionally biased region" description="Pro residues" evidence="1">
    <location>
        <begin position="72"/>
        <end position="82"/>
    </location>
</feature>
<feature type="domain" description="LytR/CpsA/Psr regulator C-terminal" evidence="3">
    <location>
        <begin position="88"/>
        <end position="172"/>
    </location>
</feature>
<dbReference type="EMBL" id="MHCL01000029">
    <property type="protein sequence ID" value="OGY19275.1"/>
    <property type="molecule type" value="Genomic_DNA"/>
</dbReference>
<dbReference type="Gene3D" id="3.30.70.2390">
    <property type="match status" value="1"/>
</dbReference>
<comment type="caution">
    <text evidence="4">The sequence shown here is derived from an EMBL/GenBank/DDBJ whole genome shotgun (WGS) entry which is preliminary data.</text>
</comment>
<name>A0A1G1VV31_9BACT</name>
<dbReference type="InterPro" id="IPR027381">
    <property type="entry name" value="LytR/CpsA/Psr_C"/>
</dbReference>
<accession>A0A1G1VV31</accession>
<feature type="transmembrane region" description="Helical" evidence="2">
    <location>
        <begin position="29"/>
        <end position="49"/>
    </location>
</feature>
<feature type="region of interest" description="Disordered" evidence="1">
    <location>
        <begin position="1"/>
        <end position="24"/>
    </location>
</feature>
<evidence type="ECO:0000259" key="3">
    <source>
        <dbReference type="Pfam" id="PF13399"/>
    </source>
</evidence>
<keyword evidence="2" id="KW-0812">Transmembrane</keyword>
<feature type="region of interest" description="Disordered" evidence="1">
    <location>
        <begin position="55"/>
        <end position="85"/>
    </location>
</feature>
<dbReference type="Pfam" id="PF13399">
    <property type="entry name" value="LytR_C"/>
    <property type="match status" value="1"/>
</dbReference>